<protein>
    <recommendedName>
        <fullName evidence="1">BCE-2095-like N-terminal domain-containing protein</fullName>
    </recommendedName>
</protein>
<feature type="domain" description="BCE-2095-like N-terminal" evidence="1">
    <location>
        <begin position="13"/>
        <end position="106"/>
    </location>
</feature>
<dbReference type="InterPro" id="IPR054527">
    <property type="entry name" value="BCE_2095-like_N"/>
</dbReference>
<evidence type="ECO:0000313" key="3">
    <source>
        <dbReference type="Proteomes" id="UP001500782"/>
    </source>
</evidence>
<dbReference type="Gene3D" id="3.40.50.1820">
    <property type="entry name" value="alpha/beta hydrolase"/>
    <property type="match status" value="1"/>
</dbReference>
<name>A0ABN0VRE2_9BACI</name>
<dbReference type="Gene3D" id="1.25.40.10">
    <property type="entry name" value="Tetratricopeptide repeat domain"/>
    <property type="match status" value="1"/>
</dbReference>
<dbReference type="Pfam" id="PF22316">
    <property type="entry name" value="ABhydrolase-like_N"/>
    <property type="match status" value="1"/>
</dbReference>
<dbReference type="NCBIfam" id="NF047558">
    <property type="entry name" value="TPR_END_plus"/>
    <property type="match status" value="1"/>
</dbReference>
<evidence type="ECO:0000259" key="1">
    <source>
        <dbReference type="Pfam" id="PF22316"/>
    </source>
</evidence>
<dbReference type="RefSeq" id="WP_343795608.1">
    <property type="nucleotide sequence ID" value="NZ_BAAADJ010000003.1"/>
</dbReference>
<sequence>MNARFLETQKNLFQLFAEKKYQEALHLVQQAEDDFPSRIEKTYFWKACVYARLREFNKAVDCLNAGLEEGIWWNPHTLKNDPDFKEILNMEEFQRILDLCIERVEENNKSTIPKLQSYGNLNAEVGIFSIHWRGSSVEDYASYWLDEEMLKEYYFAFPQSSQVHSYNAYCWDNSEVATHELSQWMKDLKKKNPKRTWIVAGASQGGKIAIERSLLGLDYGSDFIAAIPAISEVDSFRQIIRSHNVSGLKGVIITGDQDYFFDKTKELSELLNESGVSCRLIVRKGLGHFFPEDFTRLVKESVVFIKK</sequence>
<gene>
    <name evidence="2" type="ORF">GCM10008967_02380</name>
</gene>
<comment type="caution">
    <text evidence="2">The sequence shown here is derived from an EMBL/GenBank/DDBJ whole genome shotgun (WGS) entry which is preliminary data.</text>
</comment>
<evidence type="ECO:0000313" key="2">
    <source>
        <dbReference type="EMBL" id="GAA0315363.1"/>
    </source>
</evidence>
<reference evidence="2 3" key="1">
    <citation type="journal article" date="2019" name="Int. J. Syst. Evol. Microbiol.">
        <title>The Global Catalogue of Microorganisms (GCM) 10K type strain sequencing project: providing services to taxonomists for standard genome sequencing and annotation.</title>
        <authorList>
            <consortium name="The Broad Institute Genomics Platform"/>
            <consortium name="The Broad Institute Genome Sequencing Center for Infectious Disease"/>
            <person name="Wu L."/>
            <person name="Ma J."/>
        </authorList>
    </citation>
    <scope>NUCLEOTIDE SEQUENCE [LARGE SCALE GENOMIC DNA]</scope>
    <source>
        <strain evidence="2 3">JCM 9731</strain>
    </source>
</reference>
<accession>A0ABN0VRE2</accession>
<dbReference type="SUPFAM" id="SSF53474">
    <property type="entry name" value="alpha/beta-Hydrolases"/>
    <property type="match status" value="1"/>
</dbReference>
<organism evidence="2 3">
    <name type="scientific">Bacillus carboniphilus</name>
    <dbReference type="NCBI Taxonomy" id="86663"/>
    <lineage>
        <taxon>Bacteria</taxon>
        <taxon>Bacillati</taxon>
        <taxon>Bacillota</taxon>
        <taxon>Bacilli</taxon>
        <taxon>Bacillales</taxon>
        <taxon>Bacillaceae</taxon>
        <taxon>Bacillus</taxon>
    </lineage>
</organism>
<dbReference type="InterPro" id="IPR029058">
    <property type="entry name" value="AB_hydrolase_fold"/>
</dbReference>
<keyword evidence="3" id="KW-1185">Reference proteome</keyword>
<dbReference type="Proteomes" id="UP001500782">
    <property type="component" value="Unassembled WGS sequence"/>
</dbReference>
<proteinExistence type="predicted"/>
<dbReference type="InterPro" id="IPR011990">
    <property type="entry name" value="TPR-like_helical_dom_sf"/>
</dbReference>
<dbReference type="EMBL" id="BAAADJ010000003">
    <property type="protein sequence ID" value="GAA0315363.1"/>
    <property type="molecule type" value="Genomic_DNA"/>
</dbReference>
<dbReference type="SUPFAM" id="SSF48452">
    <property type="entry name" value="TPR-like"/>
    <property type="match status" value="1"/>
</dbReference>